<reference evidence="2" key="1">
    <citation type="submission" date="2011-06" db="EMBL/GenBank/DDBJ databases">
        <authorList>
            <consortium name="US DOE Joint Genome Institute (JGI-PGF)"/>
            <person name="Lucas S."/>
            <person name="Han J."/>
            <person name="Lapidus A."/>
            <person name="Cheng J.-F."/>
            <person name="Goodwin L."/>
            <person name="Pitluck S."/>
            <person name="Peters L."/>
            <person name="Land M.L."/>
            <person name="Hauser L."/>
            <person name="Vogl K."/>
            <person name="Liu Z."/>
            <person name="Overmann J."/>
            <person name="Frigaard N.-U."/>
            <person name="Bryant D.A."/>
            <person name="Woyke T.J."/>
        </authorList>
    </citation>
    <scope>NUCLEOTIDE SEQUENCE [LARGE SCALE GENOMIC DNA]</scope>
    <source>
        <strain evidence="2">970</strain>
    </source>
</reference>
<accession>H8Z881</accession>
<evidence type="ECO:0000313" key="1">
    <source>
        <dbReference type="EMBL" id="EIC21030.1"/>
    </source>
</evidence>
<dbReference type="OrthoDB" id="9255935at2"/>
<proteinExistence type="predicted"/>
<organism evidence="1 2">
    <name type="scientific">Thiorhodovibrio frisius</name>
    <dbReference type="NCBI Taxonomy" id="631362"/>
    <lineage>
        <taxon>Bacteria</taxon>
        <taxon>Pseudomonadati</taxon>
        <taxon>Pseudomonadota</taxon>
        <taxon>Gammaproteobacteria</taxon>
        <taxon>Chromatiales</taxon>
        <taxon>Chromatiaceae</taxon>
        <taxon>Thiorhodovibrio</taxon>
    </lineage>
</organism>
<dbReference type="AlphaFoldDB" id="H8Z881"/>
<reference evidence="1 2" key="2">
    <citation type="submission" date="2011-11" db="EMBL/GenBank/DDBJ databases">
        <authorList>
            <consortium name="US DOE Joint Genome Institute"/>
            <person name="Lucas S."/>
            <person name="Han J."/>
            <person name="Lapidus A."/>
            <person name="Cheng J.-F."/>
            <person name="Goodwin L."/>
            <person name="Pitluck S."/>
            <person name="Peters L."/>
            <person name="Ovchinnikova G."/>
            <person name="Zhang X."/>
            <person name="Detter J.C."/>
            <person name="Han C."/>
            <person name="Tapia R."/>
            <person name="Land M."/>
            <person name="Hauser L."/>
            <person name="Kyrpides N."/>
            <person name="Ivanova N."/>
            <person name="Pagani I."/>
            <person name="Vogl K."/>
            <person name="Liu Z."/>
            <person name="Overmann J."/>
            <person name="Frigaard N.-U."/>
            <person name="Bryant D."/>
            <person name="Woyke T."/>
        </authorList>
    </citation>
    <scope>NUCLEOTIDE SEQUENCE [LARGE SCALE GENOMIC DNA]</scope>
    <source>
        <strain evidence="1 2">970</strain>
    </source>
</reference>
<dbReference type="RefSeq" id="WP_009151433.1">
    <property type="nucleotide sequence ID" value="NZ_CP121471.1"/>
</dbReference>
<dbReference type="Proteomes" id="UP000002964">
    <property type="component" value="Unassembled WGS sequence"/>
</dbReference>
<dbReference type="EMBL" id="JH603170">
    <property type="protein sequence ID" value="EIC21030.1"/>
    <property type="molecule type" value="Genomic_DNA"/>
</dbReference>
<keyword evidence="2" id="KW-1185">Reference proteome</keyword>
<sequence length="121" mass="13245">MAIRISAPAENNILEVVYGAEAIGDWEWARDREDVANAISSTNRSRVLIDASALPSFPGLVLIQEHNEQVAANEVLSAAKFAVLFACVGEPEQFLHITGSNRGIRIQCFTSKDDALVWLSF</sequence>
<gene>
    <name evidence="1" type="ORF">Thi970DRAFT_04712</name>
</gene>
<protein>
    <recommendedName>
        <fullName evidence="3">STAS/SEC14 domain-containing protein</fullName>
    </recommendedName>
</protein>
<dbReference type="HOGENOM" id="CLU_2037002_0_0_6"/>
<evidence type="ECO:0008006" key="3">
    <source>
        <dbReference type="Google" id="ProtNLM"/>
    </source>
</evidence>
<evidence type="ECO:0000313" key="2">
    <source>
        <dbReference type="Proteomes" id="UP000002964"/>
    </source>
</evidence>
<name>H8Z881_9GAMM</name>